<reference evidence="12" key="1">
    <citation type="submission" date="2021-01" db="EMBL/GenBank/DDBJ databases">
        <authorList>
            <person name="Corre E."/>
            <person name="Pelletier E."/>
            <person name="Niang G."/>
            <person name="Scheremetjew M."/>
            <person name="Finn R."/>
            <person name="Kale V."/>
            <person name="Holt S."/>
            <person name="Cochrane G."/>
            <person name="Meng A."/>
            <person name="Brown T."/>
            <person name="Cohen L."/>
        </authorList>
    </citation>
    <scope>NUCLEOTIDE SEQUENCE</scope>
    <source>
        <strain evidence="12">CCMP1243</strain>
    </source>
</reference>
<dbReference type="PANTHER" id="PTHR13547:SF1">
    <property type="entry name" value="MITOCHONDRIAL RIBONUCLEASE P CATALYTIC SUBUNIT"/>
    <property type="match status" value="1"/>
</dbReference>
<dbReference type="Pfam" id="PF17177">
    <property type="entry name" value="PPR_long"/>
    <property type="match status" value="1"/>
</dbReference>
<dbReference type="GO" id="GO:0005739">
    <property type="term" value="C:mitochondrion"/>
    <property type="evidence" value="ECO:0007669"/>
    <property type="project" value="UniProtKB-SubCell"/>
</dbReference>
<name>A0A7S2SKI7_9STRA</name>
<keyword evidence="6" id="KW-0862">Zinc</keyword>
<dbReference type="GO" id="GO:0046872">
    <property type="term" value="F:metal ion binding"/>
    <property type="evidence" value="ECO:0007669"/>
    <property type="project" value="UniProtKB-KW"/>
</dbReference>
<dbReference type="Gene3D" id="3.40.50.11980">
    <property type="match status" value="1"/>
</dbReference>
<evidence type="ECO:0000256" key="3">
    <source>
        <dbReference type="ARBA" id="ARBA00022723"/>
    </source>
</evidence>
<evidence type="ECO:0000256" key="6">
    <source>
        <dbReference type="ARBA" id="ARBA00022833"/>
    </source>
</evidence>
<dbReference type="InterPro" id="IPR033443">
    <property type="entry name" value="PROP1-like_PPR_dom"/>
</dbReference>
<keyword evidence="3" id="KW-0479">Metal-binding</keyword>
<comment type="subcellular location">
    <subcellularLocation>
        <location evidence="1">Mitochondrion</location>
    </subcellularLocation>
</comment>
<dbReference type="PANTHER" id="PTHR13547">
    <property type="match status" value="1"/>
</dbReference>
<keyword evidence="4" id="KW-0677">Repeat</keyword>
<organism evidence="12">
    <name type="scientific">Rhizochromulina marina</name>
    <dbReference type="NCBI Taxonomy" id="1034831"/>
    <lineage>
        <taxon>Eukaryota</taxon>
        <taxon>Sar</taxon>
        <taxon>Stramenopiles</taxon>
        <taxon>Ochrophyta</taxon>
        <taxon>Dictyochophyceae</taxon>
        <taxon>Rhizochromulinales</taxon>
        <taxon>Rhizochromulina</taxon>
    </lineage>
</organism>
<keyword evidence="8" id="KW-0496">Mitochondrion</keyword>
<feature type="region of interest" description="Disordered" evidence="9">
    <location>
        <begin position="330"/>
        <end position="352"/>
    </location>
</feature>
<keyword evidence="7" id="KW-0809">Transit peptide</keyword>
<dbReference type="InterPro" id="IPR033495">
    <property type="entry name" value="MRPP3_PIN_dom"/>
</dbReference>
<comment type="similarity">
    <text evidence="2">Belongs to the PPR family. P subfamily.</text>
</comment>
<dbReference type="Pfam" id="PF16953">
    <property type="entry name" value="PRORP"/>
    <property type="match status" value="1"/>
</dbReference>
<evidence type="ECO:0000256" key="9">
    <source>
        <dbReference type="SAM" id="MobiDB-lite"/>
    </source>
</evidence>
<accession>A0A7S2SKI7</accession>
<gene>
    <name evidence="12" type="ORF">RMAR1173_LOCUS15541</name>
</gene>
<sequence>MTSCGEREYLLLLQVATQHGAADRASAILHGLSEDVLLPTRESWKVLGDWFTSPYAAAEWVISPDAPVDPVTGYSELSHLTLRSIDLGGEERQRMLEQVSELALTGKDGAAKWAGFTGWLERKGRTAFDVLVDGANVGYFKQNYPGAPKHVNYEQIDCVVRHFQAQGKRVLLFLHQRHLFPQNLPASCVDLTKRWKSEKTLFTTPVGSNDDWFWLYAAVWLENVQVVTNDEMRDHHFRMLSHRSFQRWKERHQIHYEFGGFDSSLRGRRVITHVPPTYSIRMQASTDPTSGEVTAWHVPSLLDESQRAEDFVGESRPVDAHRVKWLCIHRRQPPEPEDGGQVKPPPAPGTGV</sequence>
<keyword evidence="5" id="KW-0378">Hydrolase</keyword>
<evidence type="ECO:0000256" key="7">
    <source>
        <dbReference type="ARBA" id="ARBA00022946"/>
    </source>
</evidence>
<evidence type="ECO:0000313" key="12">
    <source>
        <dbReference type="EMBL" id="CAD9701978.1"/>
    </source>
</evidence>
<dbReference type="EMBL" id="HBHJ01023599">
    <property type="protein sequence ID" value="CAD9701978.1"/>
    <property type="molecule type" value="Transcribed_RNA"/>
</dbReference>
<protein>
    <submittedName>
        <fullName evidence="12">Uncharacterized protein</fullName>
    </submittedName>
</protein>
<evidence type="ECO:0000256" key="2">
    <source>
        <dbReference type="ARBA" id="ARBA00007626"/>
    </source>
</evidence>
<feature type="compositionally biased region" description="Pro residues" evidence="9">
    <location>
        <begin position="343"/>
        <end position="352"/>
    </location>
</feature>
<evidence type="ECO:0000259" key="11">
    <source>
        <dbReference type="Pfam" id="PF17177"/>
    </source>
</evidence>
<dbReference type="AlphaFoldDB" id="A0A7S2SKI7"/>
<evidence type="ECO:0000256" key="8">
    <source>
        <dbReference type="ARBA" id="ARBA00023128"/>
    </source>
</evidence>
<proteinExistence type="inferred from homology"/>
<dbReference type="InterPro" id="IPR031595">
    <property type="entry name" value="PRORP_C"/>
</dbReference>
<evidence type="ECO:0000256" key="5">
    <source>
        <dbReference type="ARBA" id="ARBA00022801"/>
    </source>
</evidence>
<evidence type="ECO:0000259" key="10">
    <source>
        <dbReference type="Pfam" id="PF16953"/>
    </source>
</evidence>
<feature type="domain" description="PRORP" evidence="10">
    <location>
        <begin position="79"/>
        <end position="327"/>
    </location>
</feature>
<evidence type="ECO:0000256" key="4">
    <source>
        <dbReference type="ARBA" id="ARBA00022737"/>
    </source>
</evidence>
<evidence type="ECO:0000256" key="1">
    <source>
        <dbReference type="ARBA" id="ARBA00004173"/>
    </source>
</evidence>
<feature type="domain" description="PROP1-like PPR" evidence="11">
    <location>
        <begin position="5"/>
        <end position="57"/>
    </location>
</feature>
<dbReference type="CDD" id="cd18718">
    <property type="entry name" value="PIN_PRORP"/>
    <property type="match status" value="1"/>
</dbReference>
<dbReference type="GO" id="GO:0001682">
    <property type="term" value="P:tRNA 5'-leader removal"/>
    <property type="evidence" value="ECO:0007669"/>
    <property type="project" value="TreeGrafter"/>
</dbReference>
<dbReference type="GO" id="GO:0004526">
    <property type="term" value="F:ribonuclease P activity"/>
    <property type="evidence" value="ECO:0007669"/>
    <property type="project" value="TreeGrafter"/>
</dbReference>